<dbReference type="Proteomes" id="UP000789702">
    <property type="component" value="Unassembled WGS sequence"/>
</dbReference>
<evidence type="ECO:0000313" key="2">
    <source>
        <dbReference type="Proteomes" id="UP000789702"/>
    </source>
</evidence>
<organism evidence="1 2">
    <name type="scientific">Dentiscutata heterogama</name>
    <dbReference type="NCBI Taxonomy" id="1316150"/>
    <lineage>
        <taxon>Eukaryota</taxon>
        <taxon>Fungi</taxon>
        <taxon>Fungi incertae sedis</taxon>
        <taxon>Mucoromycota</taxon>
        <taxon>Glomeromycotina</taxon>
        <taxon>Glomeromycetes</taxon>
        <taxon>Diversisporales</taxon>
        <taxon>Gigasporaceae</taxon>
        <taxon>Dentiscutata</taxon>
    </lineage>
</organism>
<reference evidence="1" key="1">
    <citation type="submission" date="2021-06" db="EMBL/GenBank/DDBJ databases">
        <authorList>
            <person name="Kallberg Y."/>
            <person name="Tangrot J."/>
            <person name="Rosling A."/>
        </authorList>
    </citation>
    <scope>NUCLEOTIDE SEQUENCE</scope>
    <source>
        <strain evidence="1">IL203A</strain>
    </source>
</reference>
<comment type="caution">
    <text evidence="1">The sequence shown here is derived from an EMBL/GenBank/DDBJ whole genome shotgun (WGS) entry which is preliminary data.</text>
</comment>
<keyword evidence="2" id="KW-1185">Reference proteome</keyword>
<gene>
    <name evidence="1" type="ORF">DHETER_LOCUS5792</name>
</gene>
<dbReference type="EMBL" id="CAJVPU010006784">
    <property type="protein sequence ID" value="CAG8564592.1"/>
    <property type="molecule type" value="Genomic_DNA"/>
</dbReference>
<name>A0ACA9M245_9GLOM</name>
<accession>A0ACA9M245</accession>
<proteinExistence type="predicted"/>
<evidence type="ECO:0000313" key="1">
    <source>
        <dbReference type="EMBL" id="CAG8564592.1"/>
    </source>
</evidence>
<sequence length="309" mass="33327">PRSIPVPGVGLNNVFYLPQIFGLFIPNNIAIGKEERKNLAIIGSSFIGMEMAAVCAKKANVSVIGMEKVPFERVLGIEVGGAIQKLHEASGISFYLQSGVKEIEPLDIDPSRGGAVILTDGRKIPADVIVIGAGVAPATEFLKGSPGFTLEKDGSLKVDENFKIEGLCDVFAIGDVARLTYHKTGESIRIEHWSFAENTGRAVAGIIAKKPSVSFKKIPYFWSNQLGKGIRYAGYASSFDDVIIQGSLEEFKFAAYYARDDKILAVATISKDPLASHSSELLRLDAFPSATEIRNGKNPLDVPLIAKSR</sequence>
<feature type="non-terminal residue" evidence="1">
    <location>
        <position position="1"/>
    </location>
</feature>
<protein>
    <submittedName>
        <fullName evidence="1">9422_t:CDS:1</fullName>
    </submittedName>
</protein>